<dbReference type="Proteomes" id="UP001596056">
    <property type="component" value="Unassembled WGS sequence"/>
</dbReference>
<evidence type="ECO:0000256" key="7">
    <source>
        <dbReference type="ARBA" id="ARBA00023211"/>
    </source>
</evidence>
<keyword evidence="7 9" id="KW-0464">Manganese</keyword>
<comment type="cofactor">
    <cofactor evidence="9">
        <name>Fe(2+)</name>
        <dbReference type="ChEBI" id="CHEBI:29033"/>
    </cofactor>
    <cofactor evidence="9">
        <name>Mn(2+)</name>
        <dbReference type="ChEBI" id="CHEBI:29035"/>
    </cofactor>
</comment>
<evidence type="ECO:0000313" key="11">
    <source>
        <dbReference type="Proteomes" id="UP001596056"/>
    </source>
</evidence>
<dbReference type="Pfam" id="PF03786">
    <property type="entry name" value="UxuA"/>
    <property type="match status" value="1"/>
</dbReference>
<name>A0ABW0SBZ8_9RHOB</name>
<dbReference type="PIRSF" id="PIRSF016049">
    <property type="entry name" value="Man_dehyd"/>
    <property type="match status" value="1"/>
</dbReference>
<dbReference type="InterPro" id="IPR004628">
    <property type="entry name" value="Man_deHydtase"/>
</dbReference>
<dbReference type="EMBL" id="JBHSNA010000005">
    <property type="protein sequence ID" value="MFC5566454.1"/>
    <property type="molecule type" value="Genomic_DNA"/>
</dbReference>
<dbReference type="GO" id="GO:0008927">
    <property type="term" value="F:mannonate dehydratase activity"/>
    <property type="evidence" value="ECO:0007669"/>
    <property type="project" value="UniProtKB-EC"/>
</dbReference>
<dbReference type="PANTHER" id="PTHR30387:SF2">
    <property type="entry name" value="MANNONATE DEHYDRATASE"/>
    <property type="match status" value="1"/>
</dbReference>
<dbReference type="HAMAP" id="MF_00106">
    <property type="entry name" value="UxuA"/>
    <property type="match status" value="1"/>
</dbReference>
<comment type="function">
    <text evidence="2 9">Catalyzes the dehydration of D-mannonate.</text>
</comment>
<dbReference type="SUPFAM" id="SSF51658">
    <property type="entry name" value="Xylose isomerase-like"/>
    <property type="match status" value="1"/>
</dbReference>
<evidence type="ECO:0000256" key="5">
    <source>
        <dbReference type="ARBA" id="ARBA00012927"/>
    </source>
</evidence>
<keyword evidence="6 9" id="KW-0408">Iron</keyword>
<accession>A0ABW0SBZ8</accession>
<dbReference type="RefSeq" id="WP_209840110.1">
    <property type="nucleotide sequence ID" value="NZ_JAGGJP010000006.1"/>
</dbReference>
<dbReference type="Gene3D" id="3.20.20.150">
    <property type="entry name" value="Divalent-metal-dependent TIM barrel enzymes"/>
    <property type="match status" value="1"/>
</dbReference>
<evidence type="ECO:0000313" key="10">
    <source>
        <dbReference type="EMBL" id="MFC5566454.1"/>
    </source>
</evidence>
<keyword evidence="11" id="KW-1185">Reference proteome</keyword>
<dbReference type="EC" id="4.2.1.8" evidence="5 9"/>
<protein>
    <recommendedName>
        <fullName evidence="5 9">Mannonate dehydratase</fullName>
        <ecNumber evidence="5 9">4.2.1.8</ecNumber>
    </recommendedName>
    <alternativeName>
        <fullName evidence="9">D-mannonate hydro-lyase</fullName>
    </alternativeName>
</protein>
<organism evidence="10 11">
    <name type="scientific">Rubellimicrobium aerolatum</name>
    <dbReference type="NCBI Taxonomy" id="490979"/>
    <lineage>
        <taxon>Bacteria</taxon>
        <taxon>Pseudomonadati</taxon>
        <taxon>Pseudomonadota</taxon>
        <taxon>Alphaproteobacteria</taxon>
        <taxon>Rhodobacterales</taxon>
        <taxon>Roseobacteraceae</taxon>
        <taxon>Rubellimicrobium</taxon>
    </lineage>
</organism>
<evidence type="ECO:0000256" key="2">
    <source>
        <dbReference type="ARBA" id="ARBA00002713"/>
    </source>
</evidence>
<evidence type="ECO:0000256" key="6">
    <source>
        <dbReference type="ARBA" id="ARBA00023004"/>
    </source>
</evidence>
<evidence type="ECO:0000256" key="8">
    <source>
        <dbReference type="ARBA" id="ARBA00023239"/>
    </source>
</evidence>
<sequence length="396" mass="43182">MEQTWRWFGPRDPVSLSQVRQAGAVGVVSALHDHYRGEVWPEGAIAARKAEIESAGLRWSVVESIPVPNAIKLGGEPAREATAAFAETMRRLARAGLQTICYNFMPVVDWTRTELRHPMPSGGLALRFDMVDFVAYDAFLLARPDAARDYAPALLAQAEARASSLAPEAVERLERTIIAGLPGAEDSHSRQGIAAIIAQYRDLSPDDLRANLRTFHETVIPVARENGLRLCIHPDDPPFPLFGLPRIVSTAADLAAIFDAVPELENGLTFCAGSLGARADNDLPAILSAHLDRVHFVHLRNVSTDPDGSFVEDDHLSGNADMVRLLALLLGEEARRRAEGRADHLIPFRPDHGHLLLDDQSRVTNPGYSAIGRLKGLAELRGILAALTHPTYGVLQ</sequence>
<dbReference type="PANTHER" id="PTHR30387">
    <property type="entry name" value="MANNONATE DEHYDRATASE"/>
    <property type="match status" value="1"/>
</dbReference>
<comment type="caution">
    <text evidence="10">The sequence shown here is derived from an EMBL/GenBank/DDBJ whole genome shotgun (WGS) entry which is preliminary data.</text>
</comment>
<evidence type="ECO:0000256" key="4">
    <source>
        <dbReference type="ARBA" id="ARBA00007389"/>
    </source>
</evidence>
<proteinExistence type="inferred from homology"/>
<comment type="pathway">
    <text evidence="3 9">Carbohydrate metabolism; pentose and glucuronate interconversion.</text>
</comment>
<evidence type="ECO:0000256" key="3">
    <source>
        <dbReference type="ARBA" id="ARBA00004892"/>
    </source>
</evidence>
<gene>
    <name evidence="9 10" type="primary">uxuA</name>
    <name evidence="10" type="ORF">ACFPOC_08475</name>
</gene>
<evidence type="ECO:0000256" key="9">
    <source>
        <dbReference type="HAMAP-Rule" id="MF_00106"/>
    </source>
</evidence>
<keyword evidence="8 9" id="KW-0456">Lyase</keyword>
<comment type="similarity">
    <text evidence="4 9">Belongs to the mannonate dehydratase family.</text>
</comment>
<dbReference type="InterPro" id="IPR036237">
    <property type="entry name" value="Xyl_isomerase-like_sf"/>
</dbReference>
<comment type="catalytic activity">
    <reaction evidence="1 9">
        <text>D-mannonate = 2-dehydro-3-deoxy-D-gluconate + H2O</text>
        <dbReference type="Rhea" id="RHEA:20097"/>
        <dbReference type="ChEBI" id="CHEBI:15377"/>
        <dbReference type="ChEBI" id="CHEBI:17767"/>
        <dbReference type="ChEBI" id="CHEBI:57990"/>
        <dbReference type="EC" id="4.2.1.8"/>
    </reaction>
</comment>
<evidence type="ECO:0000256" key="1">
    <source>
        <dbReference type="ARBA" id="ARBA00001794"/>
    </source>
</evidence>
<dbReference type="NCBIfam" id="NF003027">
    <property type="entry name" value="PRK03906.1"/>
    <property type="match status" value="1"/>
</dbReference>
<reference evidence="11" key="1">
    <citation type="journal article" date="2019" name="Int. J. Syst. Evol. Microbiol.">
        <title>The Global Catalogue of Microorganisms (GCM) 10K type strain sequencing project: providing services to taxonomists for standard genome sequencing and annotation.</title>
        <authorList>
            <consortium name="The Broad Institute Genomics Platform"/>
            <consortium name="The Broad Institute Genome Sequencing Center for Infectious Disease"/>
            <person name="Wu L."/>
            <person name="Ma J."/>
        </authorList>
    </citation>
    <scope>NUCLEOTIDE SEQUENCE [LARGE SCALE GENOMIC DNA]</scope>
    <source>
        <strain evidence="11">KACC 11588</strain>
    </source>
</reference>
<dbReference type="NCBIfam" id="TIGR00695">
    <property type="entry name" value="uxuA"/>
    <property type="match status" value="1"/>
</dbReference>